<dbReference type="STRING" id="675864.SAMN04489747_0158"/>
<keyword evidence="2" id="KW-0472">Membrane</keyword>
<dbReference type="Proteomes" id="UP000198546">
    <property type="component" value="Chromosome i"/>
</dbReference>
<organism evidence="3 4">
    <name type="scientific">Auraticoccus monumenti</name>
    <dbReference type="NCBI Taxonomy" id="675864"/>
    <lineage>
        <taxon>Bacteria</taxon>
        <taxon>Bacillati</taxon>
        <taxon>Actinomycetota</taxon>
        <taxon>Actinomycetes</taxon>
        <taxon>Propionibacteriales</taxon>
        <taxon>Propionibacteriaceae</taxon>
        <taxon>Auraticoccus</taxon>
    </lineage>
</organism>
<dbReference type="RefSeq" id="WP_090589690.1">
    <property type="nucleotide sequence ID" value="NZ_LT629688.1"/>
</dbReference>
<sequence length="327" mass="34373">MPTPVALVPLAEHRGSDADRLRADVAAASSVRIPLVDEPLGSFTDGAWVWAPDGGPARAVVVRLGLGLPDIAPVRAEVANLLAPGERPDDADDPGVLASGALDTGSRWQLAAGRLVPSAPVGAVLGHLWPHTAGAGLGGCLVLFAHGADPRPELGDLVDALEELRTETVPRSARISLARGLRLTARFARASGVSLRRGRSPSNEELEHRVTHQLLVQLPPDAETRVLGLLRLDPVEPPHPWSETEVETILSRPVAELLAAPPPPAGRGRPDPVPPAVSRAAAPTSVTPRRTAAPPQRRRRDWRVPLLVGATAVVLVVVLISFALLLG</sequence>
<evidence type="ECO:0000256" key="1">
    <source>
        <dbReference type="SAM" id="MobiDB-lite"/>
    </source>
</evidence>
<dbReference type="AlphaFoldDB" id="A0A1G6RYU0"/>
<gene>
    <name evidence="3" type="ORF">SAMN04489747_0158</name>
</gene>
<evidence type="ECO:0000313" key="4">
    <source>
        <dbReference type="Proteomes" id="UP000198546"/>
    </source>
</evidence>
<keyword evidence="4" id="KW-1185">Reference proteome</keyword>
<name>A0A1G6RYU0_9ACTN</name>
<feature type="transmembrane region" description="Helical" evidence="2">
    <location>
        <begin position="306"/>
        <end position="326"/>
    </location>
</feature>
<protein>
    <submittedName>
        <fullName evidence="3">Uncharacterized protein</fullName>
    </submittedName>
</protein>
<feature type="compositionally biased region" description="Low complexity" evidence="1">
    <location>
        <begin position="276"/>
        <end position="295"/>
    </location>
</feature>
<feature type="compositionally biased region" description="Pro residues" evidence="1">
    <location>
        <begin position="260"/>
        <end position="275"/>
    </location>
</feature>
<reference evidence="3 4" key="1">
    <citation type="submission" date="2016-10" db="EMBL/GenBank/DDBJ databases">
        <authorList>
            <person name="de Groot N.N."/>
        </authorList>
    </citation>
    <scope>NUCLEOTIDE SEQUENCE [LARGE SCALE GENOMIC DNA]</scope>
    <source>
        <strain evidence="3 4">MON 2.2</strain>
    </source>
</reference>
<dbReference type="EMBL" id="LT629688">
    <property type="protein sequence ID" value="SDD09593.1"/>
    <property type="molecule type" value="Genomic_DNA"/>
</dbReference>
<evidence type="ECO:0000256" key="2">
    <source>
        <dbReference type="SAM" id="Phobius"/>
    </source>
</evidence>
<proteinExistence type="predicted"/>
<evidence type="ECO:0000313" key="3">
    <source>
        <dbReference type="EMBL" id="SDD09593.1"/>
    </source>
</evidence>
<accession>A0A1G6RYU0</accession>
<keyword evidence="2" id="KW-1133">Transmembrane helix</keyword>
<feature type="region of interest" description="Disordered" evidence="1">
    <location>
        <begin position="258"/>
        <end position="298"/>
    </location>
</feature>
<keyword evidence="2" id="KW-0812">Transmembrane</keyword>